<dbReference type="Pfam" id="PF14542">
    <property type="entry name" value="Acetyltransf_CG"/>
    <property type="match status" value="1"/>
</dbReference>
<dbReference type="Proteomes" id="UP000249432">
    <property type="component" value="Unassembled WGS sequence"/>
</dbReference>
<sequence length="100" mass="10996">MSDNDVNAHVKHEADRHRFIIEVGGEIAGFTEYAPIAAGDVRDFNHTVVHPEFRGQGLSSKLIKSALDETREAGMHIIPTCSAVAHFVSKNHDYADLVVD</sequence>
<dbReference type="InterPro" id="IPR000182">
    <property type="entry name" value="GNAT_dom"/>
</dbReference>
<dbReference type="PANTHER" id="PTHR31435:SF10">
    <property type="entry name" value="BSR4717 PROTEIN"/>
    <property type="match status" value="1"/>
</dbReference>
<dbReference type="PANTHER" id="PTHR31435">
    <property type="entry name" value="PROTEIN NATD1"/>
    <property type="match status" value="1"/>
</dbReference>
<reference evidence="3 4" key="1">
    <citation type="submission" date="2017-08" db="EMBL/GenBank/DDBJ databases">
        <title>Infants hospitalized years apart are colonized by the same room-sourced microbial strains.</title>
        <authorList>
            <person name="Brooks B."/>
            <person name="Olm M.R."/>
            <person name="Firek B.A."/>
            <person name="Baker R."/>
            <person name="Thomas B.C."/>
            <person name="Morowitz M.J."/>
            <person name="Banfield J.F."/>
        </authorList>
    </citation>
    <scope>NUCLEOTIDE SEQUENCE [LARGE SCALE GENOMIC DNA]</scope>
    <source>
        <strain evidence="3">S2_003_000_R1_3</strain>
    </source>
</reference>
<evidence type="ECO:0000313" key="4">
    <source>
        <dbReference type="Proteomes" id="UP000249432"/>
    </source>
</evidence>
<protein>
    <submittedName>
        <fullName evidence="3">N-acetyltransferase</fullName>
    </submittedName>
</protein>
<dbReference type="GO" id="GO:0016747">
    <property type="term" value="F:acyltransferase activity, transferring groups other than amino-acyl groups"/>
    <property type="evidence" value="ECO:0007669"/>
    <property type="project" value="InterPro"/>
</dbReference>
<dbReference type="Gene3D" id="3.40.630.30">
    <property type="match status" value="1"/>
</dbReference>
<gene>
    <name evidence="3" type="ORF">DI525_09165</name>
</gene>
<name>A0A2W5SLC1_9CORY</name>
<organism evidence="3 4">
    <name type="scientific">Corynebacterium kroppenstedtii</name>
    <dbReference type="NCBI Taxonomy" id="161879"/>
    <lineage>
        <taxon>Bacteria</taxon>
        <taxon>Bacillati</taxon>
        <taxon>Actinomycetota</taxon>
        <taxon>Actinomycetes</taxon>
        <taxon>Mycobacteriales</taxon>
        <taxon>Corynebacteriaceae</taxon>
        <taxon>Corynebacterium</taxon>
    </lineage>
</organism>
<dbReference type="InterPro" id="IPR045057">
    <property type="entry name" value="Gcn5-rel_NAT"/>
</dbReference>
<evidence type="ECO:0000259" key="1">
    <source>
        <dbReference type="PROSITE" id="PS51186"/>
    </source>
</evidence>
<dbReference type="PROSITE" id="PS51729">
    <property type="entry name" value="GNAT_YJDJ"/>
    <property type="match status" value="1"/>
</dbReference>
<evidence type="ECO:0000313" key="3">
    <source>
        <dbReference type="EMBL" id="PZR03712.1"/>
    </source>
</evidence>
<evidence type="ECO:0000259" key="2">
    <source>
        <dbReference type="PROSITE" id="PS51729"/>
    </source>
</evidence>
<dbReference type="InterPro" id="IPR016181">
    <property type="entry name" value="Acyl_CoA_acyltransferase"/>
</dbReference>
<accession>A0A2W5SLC1</accession>
<dbReference type="CDD" id="cd04301">
    <property type="entry name" value="NAT_SF"/>
    <property type="match status" value="1"/>
</dbReference>
<proteinExistence type="predicted"/>
<dbReference type="AlphaFoldDB" id="A0A2W5SLC1"/>
<dbReference type="SUPFAM" id="SSF55729">
    <property type="entry name" value="Acyl-CoA N-acyltransferases (Nat)"/>
    <property type="match status" value="1"/>
</dbReference>
<comment type="caution">
    <text evidence="3">The sequence shown here is derived from an EMBL/GenBank/DDBJ whole genome shotgun (WGS) entry which is preliminary data.</text>
</comment>
<feature type="domain" description="N-acetyltransferase" evidence="2">
    <location>
        <begin position="11"/>
        <end position="99"/>
    </location>
</feature>
<keyword evidence="3" id="KW-0808">Transferase</keyword>
<dbReference type="EMBL" id="QFRA01000030">
    <property type="protein sequence ID" value="PZR03712.1"/>
    <property type="molecule type" value="Genomic_DNA"/>
</dbReference>
<feature type="domain" description="N-acetyltransferase" evidence="1">
    <location>
        <begin position="1"/>
        <end position="100"/>
    </location>
</feature>
<dbReference type="PROSITE" id="PS51186">
    <property type="entry name" value="GNAT"/>
    <property type="match status" value="1"/>
</dbReference>
<dbReference type="RefSeq" id="WP_303735406.1">
    <property type="nucleotide sequence ID" value="NZ_CAKZHK010000006.1"/>
</dbReference>
<dbReference type="InterPro" id="IPR031165">
    <property type="entry name" value="GNAT_YJDJ"/>
</dbReference>